<reference evidence="3" key="3">
    <citation type="journal article" date="2018" name="BMC Genomics">
        <title>Whole genome sequencing and function prediction of 133 gut anaerobes isolated from chicken caecum in pure cultures.</title>
        <authorList>
            <person name="Medvecky M."/>
            <person name="Cejkova D."/>
            <person name="Polansky O."/>
            <person name="Karasova D."/>
            <person name="Kubasova T."/>
            <person name="Cizek A."/>
            <person name="Rychlik I."/>
        </authorList>
    </citation>
    <scope>NUCLEOTIDE SEQUENCE</scope>
    <source>
        <strain evidence="3">An67</strain>
    </source>
</reference>
<keyword evidence="1" id="KW-1133">Transmembrane helix</keyword>
<feature type="transmembrane region" description="Helical" evidence="1">
    <location>
        <begin position="300"/>
        <end position="321"/>
    </location>
</feature>
<feature type="transmembrane region" description="Helical" evidence="1">
    <location>
        <begin position="333"/>
        <end position="350"/>
    </location>
</feature>
<evidence type="ECO:0000313" key="2">
    <source>
        <dbReference type="EMBL" id="CUO98313.1"/>
    </source>
</evidence>
<dbReference type="Proteomes" id="UP000196329">
    <property type="component" value="Unassembled WGS sequence"/>
</dbReference>
<feature type="transmembrane region" description="Helical" evidence="1">
    <location>
        <begin position="125"/>
        <end position="142"/>
    </location>
</feature>
<dbReference type="RefSeq" id="WP_057252527.1">
    <property type="nucleotide sequence ID" value="NZ_CZAO01000002.1"/>
</dbReference>
<sequence>MVFYALFTWLMGAVVLFRWKGRWMGFFLLFLLFFLTAFRGEYIGNDTKTYLDSHYIFIHATHYANITNLEKFEMTDLGGQVELLSNLFYKIIFFNGLNERFILVFFAFIAFYFFYRAINAFKVNLAYGLAIYVILGFMSYSFNINRQMCAASVLLYAYSFLQYENKRKCLFFLFVIIASLIHSFSILFVFIYFVKFIPLLNKKWDVLLFLICLCLPVVKVNIVNQISTLLDIGHLSNYSLAYGETGLVVNKVISSYIRILLLYYFYYKWKKLYVNDNCFFANFYLLTILFSALLTNYDGIVGRIALDITVFECIFLSSYFLRKTLKYNSMDMLVLLLMIVFFSYTNFRMIEPGAPQFYLSF</sequence>
<evidence type="ECO:0000256" key="1">
    <source>
        <dbReference type="SAM" id="Phobius"/>
    </source>
</evidence>
<evidence type="ECO:0000313" key="4">
    <source>
        <dbReference type="Proteomes" id="UP000095766"/>
    </source>
</evidence>
<dbReference type="Proteomes" id="UP000095766">
    <property type="component" value="Unassembled WGS sequence"/>
</dbReference>
<feature type="transmembrane region" description="Helical" evidence="1">
    <location>
        <begin position="247"/>
        <end position="266"/>
    </location>
</feature>
<feature type="transmembrane region" description="Helical" evidence="1">
    <location>
        <begin position="278"/>
        <end position="294"/>
    </location>
</feature>
<gene>
    <name evidence="3" type="ORF">B5G17_07300</name>
    <name evidence="2" type="ORF">ERS852510_00579</name>
</gene>
<evidence type="ECO:0000313" key="5">
    <source>
        <dbReference type="Proteomes" id="UP000196329"/>
    </source>
</evidence>
<dbReference type="EMBL" id="CZAO01000002">
    <property type="protein sequence ID" value="CUO98313.1"/>
    <property type="molecule type" value="Genomic_DNA"/>
</dbReference>
<proteinExistence type="predicted"/>
<reference evidence="2 4" key="1">
    <citation type="submission" date="2015-09" db="EMBL/GenBank/DDBJ databases">
        <authorList>
            <consortium name="Pathogen Informatics"/>
        </authorList>
    </citation>
    <scope>NUCLEOTIDE SEQUENCE [LARGE SCALE GENOMIC DNA]</scope>
    <source>
        <strain evidence="2 4">2789STDY5834898</strain>
    </source>
</reference>
<dbReference type="AlphaFoldDB" id="A0A174JF68"/>
<dbReference type="EMBL" id="NFHS01000003">
    <property type="protein sequence ID" value="OUN55512.1"/>
    <property type="molecule type" value="Genomic_DNA"/>
</dbReference>
<evidence type="ECO:0000313" key="3">
    <source>
        <dbReference type="EMBL" id="OUN55512.1"/>
    </source>
</evidence>
<accession>A0A174JF68</accession>
<protein>
    <recommendedName>
        <fullName evidence="6">EpsG family protein</fullName>
    </recommendedName>
</protein>
<feature type="transmembrane region" description="Helical" evidence="1">
    <location>
        <begin position="170"/>
        <end position="194"/>
    </location>
</feature>
<evidence type="ECO:0008006" key="6">
    <source>
        <dbReference type="Google" id="ProtNLM"/>
    </source>
</evidence>
<keyword evidence="1" id="KW-0812">Transmembrane</keyword>
<dbReference type="InterPro" id="IPR049458">
    <property type="entry name" value="EpsG-like"/>
</dbReference>
<name>A0A174JF68_BACUN</name>
<keyword evidence="1" id="KW-0472">Membrane</keyword>
<reference evidence="5" key="2">
    <citation type="submission" date="2017-04" db="EMBL/GenBank/DDBJ databases">
        <title>Function of individual gut microbiota members based on whole genome sequencing of pure cultures obtained from chicken caecum.</title>
        <authorList>
            <person name="Medvecky M."/>
            <person name="Cejkova D."/>
            <person name="Polansky O."/>
            <person name="Karasova D."/>
            <person name="Kubasova T."/>
            <person name="Cizek A."/>
            <person name="Rychlik I."/>
        </authorList>
    </citation>
    <scope>NUCLEOTIDE SEQUENCE [LARGE SCALE GENOMIC DNA]</scope>
    <source>
        <strain evidence="5">An67</strain>
    </source>
</reference>
<organism evidence="2 4">
    <name type="scientific">Bacteroides uniformis</name>
    <dbReference type="NCBI Taxonomy" id="820"/>
    <lineage>
        <taxon>Bacteria</taxon>
        <taxon>Pseudomonadati</taxon>
        <taxon>Bacteroidota</taxon>
        <taxon>Bacteroidia</taxon>
        <taxon>Bacteroidales</taxon>
        <taxon>Bacteroidaceae</taxon>
        <taxon>Bacteroides</taxon>
    </lineage>
</organism>
<feature type="transmembrane region" description="Helical" evidence="1">
    <location>
        <begin position="101"/>
        <end position="118"/>
    </location>
</feature>
<dbReference type="Pfam" id="PF14897">
    <property type="entry name" value="EpsG"/>
    <property type="match status" value="1"/>
</dbReference>
<feature type="transmembrane region" description="Helical" evidence="1">
    <location>
        <begin position="206"/>
        <end position="227"/>
    </location>
</feature>